<dbReference type="InterPro" id="IPR000157">
    <property type="entry name" value="TIR_dom"/>
</dbReference>
<evidence type="ECO:0000256" key="3">
    <source>
        <dbReference type="ARBA" id="ARBA00022729"/>
    </source>
</evidence>
<evidence type="ECO:0000313" key="10">
    <source>
        <dbReference type="Proteomes" id="UP001378592"/>
    </source>
</evidence>
<dbReference type="PROSITE" id="PS50104">
    <property type="entry name" value="TIR"/>
    <property type="match status" value="1"/>
</dbReference>
<evidence type="ECO:0000256" key="5">
    <source>
        <dbReference type="SAM" id="MobiDB-lite"/>
    </source>
</evidence>
<gene>
    <name evidence="9" type="ORF">R5R35_001970</name>
</gene>
<dbReference type="PROSITE" id="PS51450">
    <property type="entry name" value="LRR"/>
    <property type="match status" value="8"/>
</dbReference>
<dbReference type="SUPFAM" id="SSF52200">
    <property type="entry name" value="Toll/Interleukin receptor TIR domain"/>
    <property type="match status" value="1"/>
</dbReference>
<evidence type="ECO:0000313" key="9">
    <source>
        <dbReference type="EMBL" id="KAK7872634.1"/>
    </source>
</evidence>
<dbReference type="SMART" id="SM00255">
    <property type="entry name" value="TIR"/>
    <property type="match status" value="1"/>
</dbReference>
<dbReference type="FunFam" id="3.80.10.10:FF:000418">
    <property type="entry name" value="protein toll"/>
    <property type="match status" value="1"/>
</dbReference>
<accession>A0AAN9WJF6</accession>
<feature type="compositionally biased region" description="Pro residues" evidence="5">
    <location>
        <begin position="258"/>
        <end position="271"/>
    </location>
</feature>
<feature type="region of interest" description="Disordered" evidence="5">
    <location>
        <begin position="240"/>
        <end position="273"/>
    </location>
</feature>
<dbReference type="FunFam" id="3.80.10.10:FF:000198">
    <property type="entry name" value="Blast:Protein toll"/>
    <property type="match status" value="1"/>
</dbReference>
<protein>
    <recommendedName>
        <fullName evidence="8">TIR domain-containing protein</fullName>
    </recommendedName>
</protein>
<evidence type="ECO:0000256" key="1">
    <source>
        <dbReference type="ARBA" id="ARBA00009634"/>
    </source>
</evidence>
<dbReference type="GO" id="GO:0007165">
    <property type="term" value="P:signal transduction"/>
    <property type="evidence" value="ECO:0007669"/>
    <property type="project" value="InterPro"/>
</dbReference>
<evidence type="ECO:0000256" key="7">
    <source>
        <dbReference type="SAM" id="SignalP"/>
    </source>
</evidence>
<dbReference type="PANTHER" id="PTHR24373">
    <property type="entry name" value="SLIT RELATED LEUCINE-RICH REPEAT NEURONAL PROTEIN"/>
    <property type="match status" value="1"/>
</dbReference>
<dbReference type="InterPro" id="IPR001611">
    <property type="entry name" value="Leu-rich_rpt"/>
</dbReference>
<dbReference type="Proteomes" id="UP001378592">
    <property type="component" value="Unassembled WGS sequence"/>
</dbReference>
<keyword evidence="4" id="KW-0677">Repeat</keyword>
<dbReference type="SUPFAM" id="SSF52058">
    <property type="entry name" value="L domain-like"/>
    <property type="match status" value="4"/>
</dbReference>
<proteinExistence type="inferred from homology"/>
<keyword evidence="3 7" id="KW-0732">Signal</keyword>
<dbReference type="PRINTS" id="PR01537">
    <property type="entry name" value="INTRLKN1R1F"/>
</dbReference>
<evidence type="ECO:0000259" key="8">
    <source>
        <dbReference type="PROSITE" id="PS50104"/>
    </source>
</evidence>
<dbReference type="PANTHER" id="PTHR24373:SF385">
    <property type="entry name" value="GH01279P-RELATED"/>
    <property type="match status" value="1"/>
</dbReference>
<keyword evidence="6" id="KW-0472">Membrane</keyword>
<dbReference type="Pfam" id="PF01582">
    <property type="entry name" value="TIR"/>
    <property type="match status" value="1"/>
</dbReference>
<feature type="compositionally biased region" description="Low complexity" evidence="5">
    <location>
        <begin position="1357"/>
        <end position="1368"/>
    </location>
</feature>
<evidence type="ECO:0000256" key="6">
    <source>
        <dbReference type="SAM" id="Phobius"/>
    </source>
</evidence>
<dbReference type="Pfam" id="PF13855">
    <property type="entry name" value="LRR_8"/>
    <property type="match status" value="5"/>
</dbReference>
<feature type="chain" id="PRO_5042826060" description="TIR domain-containing protein" evidence="7">
    <location>
        <begin position="22"/>
        <end position="1398"/>
    </location>
</feature>
<reference evidence="9 10" key="1">
    <citation type="submission" date="2024-03" db="EMBL/GenBank/DDBJ databases">
        <title>The genome assembly and annotation of the cricket Gryllus longicercus Weissman &amp; Gray.</title>
        <authorList>
            <person name="Szrajer S."/>
            <person name="Gray D."/>
            <person name="Ylla G."/>
        </authorList>
    </citation>
    <scope>NUCLEOTIDE SEQUENCE [LARGE SCALE GENOMIC DNA]</scope>
    <source>
        <strain evidence="9">DAG 2021-001</strain>
        <tissue evidence="9">Whole body minus gut</tissue>
    </source>
</reference>
<feature type="transmembrane region" description="Helical" evidence="6">
    <location>
        <begin position="1059"/>
        <end position="1083"/>
    </location>
</feature>
<dbReference type="InterPro" id="IPR050328">
    <property type="entry name" value="Dev_Immune_Receptor"/>
</dbReference>
<comment type="caution">
    <text evidence="9">The sequence shown here is derived from an EMBL/GenBank/DDBJ whole genome shotgun (WGS) entry which is preliminary data.</text>
</comment>
<dbReference type="InterPro" id="IPR035897">
    <property type="entry name" value="Toll_tir_struct_dom_sf"/>
</dbReference>
<dbReference type="Gene3D" id="3.80.10.10">
    <property type="entry name" value="Ribonuclease Inhibitor"/>
    <property type="match status" value="6"/>
</dbReference>
<keyword evidence="2" id="KW-0433">Leucine-rich repeat</keyword>
<dbReference type="InterPro" id="IPR003591">
    <property type="entry name" value="Leu-rich_rpt_typical-subtyp"/>
</dbReference>
<dbReference type="Gene3D" id="3.40.50.10140">
    <property type="entry name" value="Toll/interleukin-1 receptor homology (TIR) domain"/>
    <property type="match status" value="1"/>
</dbReference>
<dbReference type="GO" id="GO:0031012">
    <property type="term" value="C:extracellular matrix"/>
    <property type="evidence" value="ECO:0007669"/>
    <property type="project" value="TreeGrafter"/>
</dbReference>
<dbReference type="FunFam" id="3.40.50.10140:FF:000021">
    <property type="entry name" value="Toll receptor 13"/>
    <property type="match status" value="1"/>
</dbReference>
<name>A0AAN9WJF6_9ORTH</name>
<dbReference type="EMBL" id="JAZDUA010000022">
    <property type="protein sequence ID" value="KAK7872634.1"/>
    <property type="molecule type" value="Genomic_DNA"/>
</dbReference>
<feature type="domain" description="TIR" evidence="8">
    <location>
        <begin position="1114"/>
        <end position="1249"/>
    </location>
</feature>
<dbReference type="GO" id="GO:0005615">
    <property type="term" value="C:extracellular space"/>
    <property type="evidence" value="ECO:0007669"/>
    <property type="project" value="TreeGrafter"/>
</dbReference>
<feature type="region of interest" description="Disordered" evidence="5">
    <location>
        <begin position="1316"/>
        <end position="1398"/>
    </location>
</feature>
<evidence type="ECO:0000256" key="2">
    <source>
        <dbReference type="ARBA" id="ARBA00022614"/>
    </source>
</evidence>
<comment type="similarity">
    <text evidence="1">Belongs to the Toll-like receptor family.</text>
</comment>
<sequence>MDPRRLAIALVWLAVSTAAAAASEQAAAAAGDASGVAPGTPQLRYEAPDDCRWWIRDSGLAGGGGGAGGAGGGAGGGGGGGASAGAEEVALTCKLRTINSEFDTTNFSVIPSEHTTSLRIECNELLMSVSSLDDRSFYHLTRLRELVLDNCKLSRWPSGTLFGLRDLRNLTVRTRNTDWPAMSLELAGGSFQHVRQLERLDLSFNNIWAFPEGVFCPLTNLVTLNMSWNRLQDISEVGFREKTPPPQPLISQDEEPPPEPQPPQPPPPPSAPCSLDVQVLDASFNHFVLMPSRGFSALRRLRELYLHDNEISMVADRALGGLKALEVFDLSNNKVVALPPELFVECDAVIKEIHLQNNSISVLAPGLFTNLGHLLLLDLSRNHLTSAWINSETFSGLIRLVLLNLSHNRITTLDPSLFRDLYTLQILNLERNQIETIPADTFAPMNNLHTLVLSFNKISYLDAYALNGLYVLSLLSLDNNQLKEVHPDAFRNCSSLQDLNLNGNELTKVPLALKDMRLLRTVDLGENSISDLEDPGFSGMNNLYGLRLIGNQLSNLSKKVFSDLPSLQILNLARNRIEKVEPGTFDANKNLQAIRLDANMLTDISGLFVDVHSLLWLNISDNQLDWFEYASFPTTLQWLDIHKNSIPELGNYYNLESELHIQTLDASFNKLTHVTAKSVPNSVELLFLNDNLIHTVDPHTFVNKTNLTRVDLYANQIVSMDLNALRLSPVDPTRPLPSFYIGGNPFQCDCTMEWLQRINNLDHLRQHPHVRDLESIYCKLMYNRHRTYIPLVEAESSQFLCTYKTHCFALCHCCDFDACDCEMTCPTNCTCYHDQSWSSNIVECSGVEYSKMPSRIPMDATEVYLDGNSFGELSSHSFIGRKYLKVLYANNSNIAAIYNHTFSGLQRLSVLHLENNRIKELRGFELESLGHLRELYLQHNQIRSIDNRTFSHLQQLEVLRIDGNRLVAFPVWLFARNPYLVEIALSDNQWSCDCQYVHRFRTWLQGNYVKVVDASKIVCVFNNVTNAVGPPLADFNTTSCAAFAGGSTAVVESQVIEDYLPLLLVTLCVFLLSAGLVCGAFYYRRELRVWIYSRCGLRMCYKTTAFEEEQDRDRLFDAYVSYSVKDDAFVSGTLAPGLEQVDPNYRLCLHYRDFNVSTFVADTIIEAVESSRRTIVVLSKNFLHSEWCRFEFKSALHEVMKDRRRRLIIVIYGELPQRDIDPDLRLYLKANTCIEYGDRLFWQKLRFAMPDVKKCGGGGGGVSAVRGPAGAAGSLRRHLHHAPHHLHHLPRGASVNLYATAGPGAGAYEAAVAARAGVPPPPPPSAQPPPPALMQPGAPHAPPPGLPLPHAAPQPPSAKLLAAAGAAGAPPPPFLNNLSALHNGAAGDRRAAQQPLWA</sequence>
<evidence type="ECO:0000256" key="4">
    <source>
        <dbReference type="ARBA" id="ARBA00022737"/>
    </source>
</evidence>
<dbReference type="FunFam" id="3.80.10.10:FF:001164">
    <property type="entry name" value="GH01279p"/>
    <property type="match status" value="1"/>
</dbReference>
<feature type="compositionally biased region" description="Pro residues" evidence="5">
    <location>
        <begin position="1318"/>
        <end position="1356"/>
    </location>
</feature>
<dbReference type="SMART" id="SM00364">
    <property type="entry name" value="LRR_BAC"/>
    <property type="match status" value="6"/>
</dbReference>
<keyword evidence="10" id="KW-1185">Reference proteome</keyword>
<organism evidence="9 10">
    <name type="scientific">Gryllus longicercus</name>
    <dbReference type="NCBI Taxonomy" id="2509291"/>
    <lineage>
        <taxon>Eukaryota</taxon>
        <taxon>Metazoa</taxon>
        <taxon>Ecdysozoa</taxon>
        <taxon>Arthropoda</taxon>
        <taxon>Hexapoda</taxon>
        <taxon>Insecta</taxon>
        <taxon>Pterygota</taxon>
        <taxon>Neoptera</taxon>
        <taxon>Polyneoptera</taxon>
        <taxon>Orthoptera</taxon>
        <taxon>Ensifera</taxon>
        <taxon>Gryllidea</taxon>
        <taxon>Grylloidea</taxon>
        <taxon>Gryllidae</taxon>
        <taxon>Gryllinae</taxon>
        <taxon>Gryllus</taxon>
    </lineage>
</organism>
<dbReference type="InterPro" id="IPR032675">
    <property type="entry name" value="LRR_dom_sf"/>
</dbReference>
<keyword evidence="6" id="KW-1133">Transmembrane helix</keyword>
<dbReference type="SMART" id="SM00365">
    <property type="entry name" value="LRR_SD22"/>
    <property type="match status" value="8"/>
</dbReference>
<dbReference type="SMART" id="SM00369">
    <property type="entry name" value="LRR_TYP"/>
    <property type="match status" value="20"/>
</dbReference>
<feature type="signal peptide" evidence="7">
    <location>
        <begin position="1"/>
        <end position="21"/>
    </location>
</feature>
<keyword evidence="6" id="KW-0812">Transmembrane</keyword>